<evidence type="ECO:0000313" key="1">
    <source>
        <dbReference type="EMBL" id="KUM46393.1"/>
    </source>
</evidence>
<sequence length="99" mass="10890">MFLLLPNRKTNTLCLTLVSSKGGMLVRLVRAVYNHTFFPVQGGILFMEKKGVGSSGGLAKHHIQTGRVLLFFPVSDDLGEGNYLPRARASGRENEWIAS</sequence>
<proteinExistence type="predicted"/>
<accession>A0A101LWE4</accession>
<organism evidence="1">
    <name type="scientific">Picea glauca</name>
    <name type="common">White spruce</name>
    <name type="synonym">Pinus glauca</name>
    <dbReference type="NCBI Taxonomy" id="3330"/>
    <lineage>
        <taxon>Eukaryota</taxon>
        <taxon>Viridiplantae</taxon>
        <taxon>Streptophyta</taxon>
        <taxon>Embryophyta</taxon>
        <taxon>Tracheophyta</taxon>
        <taxon>Spermatophyta</taxon>
        <taxon>Pinopsida</taxon>
        <taxon>Pinidae</taxon>
        <taxon>Conifers I</taxon>
        <taxon>Pinales</taxon>
        <taxon>Pinaceae</taxon>
        <taxon>Picea</taxon>
    </lineage>
</organism>
<comment type="caution">
    <text evidence="1">The sequence shown here is derived from an EMBL/GenBank/DDBJ whole genome shotgun (WGS) entry which is preliminary data.</text>
</comment>
<protein>
    <submittedName>
        <fullName evidence="1">Uncharacterized protein</fullName>
    </submittedName>
</protein>
<dbReference type="EMBL" id="LKAM01000011">
    <property type="protein sequence ID" value="KUM46393.1"/>
    <property type="molecule type" value="Genomic_DNA"/>
</dbReference>
<geneLocation type="mitochondrion" evidence="1"/>
<reference evidence="1" key="1">
    <citation type="journal article" date="2015" name="Genome Biol. Evol.">
        <title>Organellar Genomes of White Spruce (Picea glauca): Assembly and Annotation.</title>
        <authorList>
            <person name="Jackman S.D."/>
            <person name="Warren R.L."/>
            <person name="Gibb E.A."/>
            <person name="Vandervalk B.P."/>
            <person name="Mohamadi H."/>
            <person name="Chu J."/>
            <person name="Raymond A."/>
            <person name="Pleasance S."/>
            <person name="Coope R."/>
            <person name="Wildung M.R."/>
            <person name="Ritland C.E."/>
            <person name="Bousquet J."/>
            <person name="Jones S.J."/>
            <person name="Bohlmann J."/>
            <person name="Birol I."/>
        </authorList>
    </citation>
    <scope>NUCLEOTIDE SEQUENCE [LARGE SCALE GENOMIC DNA]</scope>
    <source>
        <tissue evidence="1">Flushing bud</tissue>
    </source>
</reference>
<gene>
    <name evidence="1" type="ORF">ABT39_MTgene1492</name>
</gene>
<name>A0A101LWE4_PICGL</name>
<dbReference type="AlphaFoldDB" id="A0A101LWE4"/>
<keyword evidence="1" id="KW-0496">Mitochondrion</keyword>